<dbReference type="RefSeq" id="WP_198881505.1">
    <property type="nucleotide sequence ID" value="NZ_JAEKJA010000005.1"/>
</dbReference>
<evidence type="ECO:0000313" key="5">
    <source>
        <dbReference type="EMBL" id="MBJ3775625.1"/>
    </source>
</evidence>
<dbReference type="Gene3D" id="3.40.50.720">
    <property type="entry name" value="NAD(P)-binding Rossmann-like Domain"/>
    <property type="match status" value="1"/>
</dbReference>
<sequence length="236" mass="24294">MTPLEGRTALVTGASSGIGAATATALAEAGAAVLATGRDAARLAEVAAAATVRTLAGDLTDPTFVAALAEAAGPVDILVNNAGALKHAPFLDSDPADWAAVFEINVLSLMRLTRAVGRGMRERGRGHIVNVSSLLARRAGPTNAVYAATKHAVAGFTAGLRAELAPHGVRVSEIAPGLVRTNVMRAIDDPAIKASYAARTYDWLQPADVAAAILHAVTAPDHVSLDLIEVRPRDQF</sequence>
<dbReference type="InterPro" id="IPR036291">
    <property type="entry name" value="NAD(P)-bd_dom_sf"/>
</dbReference>
<comment type="similarity">
    <text evidence="1 3">Belongs to the short-chain dehydrogenases/reductases (SDR) family.</text>
</comment>
<evidence type="ECO:0000256" key="1">
    <source>
        <dbReference type="ARBA" id="ARBA00006484"/>
    </source>
</evidence>
<organism evidence="5 6">
    <name type="scientific">Acuticoccus mangrovi</name>
    <dbReference type="NCBI Taxonomy" id="2796142"/>
    <lineage>
        <taxon>Bacteria</taxon>
        <taxon>Pseudomonadati</taxon>
        <taxon>Pseudomonadota</taxon>
        <taxon>Alphaproteobacteria</taxon>
        <taxon>Hyphomicrobiales</taxon>
        <taxon>Amorphaceae</taxon>
        <taxon>Acuticoccus</taxon>
    </lineage>
</organism>
<dbReference type="PIRSF" id="PIRSF000126">
    <property type="entry name" value="11-beta-HSD1"/>
    <property type="match status" value="1"/>
</dbReference>
<dbReference type="FunFam" id="3.40.50.720:FF:000047">
    <property type="entry name" value="NADP-dependent L-serine/L-allo-threonine dehydrogenase"/>
    <property type="match status" value="1"/>
</dbReference>
<accession>A0A934IN23</accession>
<evidence type="ECO:0000313" key="6">
    <source>
        <dbReference type="Proteomes" id="UP000609531"/>
    </source>
</evidence>
<proteinExistence type="inferred from homology"/>
<comment type="caution">
    <text evidence="5">The sequence shown here is derived from an EMBL/GenBank/DDBJ whole genome shotgun (WGS) entry which is preliminary data.</text>
</comment>
<dbReference type="PRINTS" id="PR00080">
    <property type="entry name" value="SDRFAMILY"/>
</dbReference>
<dbReference type="EMBL" id="JAEKJA010000005">
    <property type="protein sequence ID" value="MBJ3775625.1"/>
    <property type="molecule type" value="Genomic_DNA"/>
</dbReference>
<evidence type="ECO:0000256" key="2">
    <source>
        <dbReference type="ARBA" id="ARBA00023002"/>
    </source>
</evidence>
<keyword evidence="2" id="KW-0560">Oxidoreductase</keyword>
<protein>
    <submittedName>
        <fullName evidence="5">SDR family oxidoreductase</fullName>
    </submittedName>
</protein>
<reference evidence="5" key="1">
    <citation type="submission" date="2020-12" db="EMBL/GenBank/DDBJ databases">
        <title>Bacterial taxonomy.</title>
        <authorList>
            <person name="Pan X."/>
        </authorList>
    </citation>
    <scope>NUCLEOTIDE SEQUENCE</scope>
    <source>
        <strain evidence="5">B2012</strain>
    </source>
</reference>
<dbReference type="PANTHER" id="PTHR44196">
    <property type="entry name" value="DEHYDROGENASE/REDUCTASE SDR FAMILY MEMBER 7B"/>
    <property type="match status" value="1"/>
</dbReference>
<feature type="domain" description="Ketoreductase" evidence="4">
    <location>
        <begin position="7"/>
        <end position="177"/>
    </location>
</feature>
<evidence type="ECO:0000256" key="3">
    <source>
        <dbReference type="RuleBase" id="RU000363"/>
    </source>
</evidence>
<dbReference type="GO" id="GO:0016616">
    <property type="term" value="F:oxidoreductase activity, acting on the CH-OH group of donors, NAD or NADP as acceptor"/>
    <property type="evidence" value="ECO:0007669"/>
    <property type="project" value="UniProtKB-ARBA"/>
</dbReference>
<dbReference type="InterPro" id="IPR020904">
    <property type="entry name" value="Sc_DH/Rdtase_CS"/>
</dbReference>
<dbReference type="GO" id="GO:0016020">
    <property type="term" value="C:membrane"/>
    <property type="evidence" value="ECO:0007669"/>
    <property type="project" value="TreeGrafter"/>
</dbReference>
<dbReference type="AlphaFoldDB" id="A0A934IN23"/>
<dbReference type="Pfam" id="PF00106">
    <property type="entry name" value="adh_short"/>
    <property type="match status" value="1"/>
</dbReference>
<dbReference type="InterPro" id="IPR057326">
    <property type="entry name" value="KR_dom"/>
</dbReference>
<dbReference type="SMART" id="SM00822">
    <property type="entry name" value="PKS_KR"/>
    <property type="match status" value="1"/>
</dbReference>
<evidence type="ECO:0000259" key="4">
    <source>
        <dbReference type="SMART" id="SM00822"/>
    </source>
</evidence>
<dbReference type="PROSITE" id="PS00061">
    <property type="entry name" value="ADH_SHORT"/>
    <property type="match status" value="1"/>
</dbReference>
<gene>
    <name evidence="5" type="ORF">JCR33_08015</name>
</gene>
<name>A0A934IN23_9HYPH</name>
<dbReference type="SUPFAM" id="SSF51735">
    <property type="entry name" value="NAD(P)-binding Rossmann-fold domains"/>
    <property type="match status" value="1"/>
</dbReference>
<dbReference type="InterPro" id="IPR002347">
    <property type="entry name" value="SDR_fam"/>
</dbReference>
<dbReference type="PRINTS" id="PR00081">
    <property type="entry name" value="GDHRDH"/>
</dbReference>
<dbReference type="PANTHER" id="PTHR44196:SF1">
    <property type="entry name" value="DEHYDROGENASE_REDUCTASE SDR FAMILY MEMBER 7B"/>
    <property type="match status" value="1"/>
</dbReference>
<keyword evidence="6" id="KW-1185">Reference proteome</keyword>
<dbReference type="Proteomes" id="UP000609531">
    <property type="component" value="Unassembled WGS sequence"/>
</dbReference>